<dbReference type="EMBL" id="JALLPB020000520">
    <property type="protein sequence ID" value="KAL3808335.1"/>
    <property type="molecule type" value="Genomic_DNA"/>
</dbReference>
<evidence type="ECO:0000256" key="1">
    <source>
        <dbReference type="ARBA" id="ARBA00012513"/>
    </source>
</evidence>
<dbReference type="InterPro" id="IPR011009">
    <property type="entry name" value="Kinase-like_dom_sf"/>
</dbReference>
<proteinExistence type="predicted"/>
<dbReference type="Gene3D" id="1.10.510.10">
    <property type="entry name" value="Transferase(Phosphotransferase) domain 1"/>
    <property type="match status" value="1"/>
</dbReference>
<evidence type="ECO:0000256" key="9">
    <source>
        <dbReference type="PROSITE-ProRule" id="PRU10141"/>
    </source>
</evidence>
<evidence type="ECO:0000256" key="4">
    <source>
        <dbReference type="ARBA" id="ARBA00022741"/>
    </source>
</evidence>
<dbReference type="Gene3D" id="1.25.10.10">
    <property type="entry name" value="Leucine-rich Repeat Variant"/>
    <property type="match status" value="1"/>
</dbReference>
<keyword evidence="4 9" id="KW-0547">Nucleotide-binding</keyword>
<dbReference type="InterPro" id="IPR011989">
    <property type="entry name" value="ARM-like"/>
</dbReference>
<gene>
    <name evidence="12" type="ORF">ACHAXA_003233</name>
</gene>
<dbReference type="PANTHER" id="PTHR24356:SF163">
    <property type="entry name" value="3-PHOSPHOINOSITIDE-DEPENDENT PROTEIN KINASE 1-RELATED"/>
    <property type="match status" value="1"/>
</dbReference>
<evidence type="ECO:0000313" key="13">
    <source>
        <dbReference type="Proteomes" id="UP001530377"/>
    </source>
</evidence>
<dbReference type="SUPFAM" id="SSF56112">
    <property type="entry name" value="Protein kinase-like (PK-like)"/>
    <property type="match status" value="1"/>
</dbReference>
<evidence type="ECO:0000256" key="6">
    <source>
        <dbReference type="ARBA" id="ARBA00022840"/>
    </source>
</evidence>
<dbReference type="SUPFAM" id="SSF48371">
    <property type="entry name" value="ARM repeat"/>
    <property type="match status" value="1"/>
</dbReference>
<dbReference type="InterPro" id="IPR002554">
    <property type="entry name" value="PP2A_B56"/>
</dbReference>
<comment type="catalytic activity">
    <reaction evidence="7">
        <text>L-threonyl-[protein] + ATP = O-phospho-L-threonyl-[protein] + ADP + H(+)</text>
        <dbReference type="Rhea" id="RHEA:46608"/>
        <dbReference type="Rhea" id="RHEA-COMP:11060"/>
        <dbReference type="Rhea" id="RHEA-COMP:11605"/>
        <dbReference type="ChEBI" id="CHEBI:15378"/>
        <dbReference type="ChEBI" id="CHEBI:30013"/>
        <dbReference type="ChEBI" id="CHEBI:30616"/>
        <dbReference type="ChEBI" id="CHEBI:61977"/>
        <dbReference type="ChEBI" id="CHEBI:456216"/>
        <dbReference type="EC" id="2.7.11.1"/>
    </reaction>
</comment>
<comment type="caution">
    <text evidence="12">The sequence shown here is derived from an EMBL/GenBank/DDBJ whole genome shotgun (WGS) entry which is preliminary data.</text>
</comment>
<dbReference type="Gene3D" id="3.30.200.20">
    <property type="entry name" value="Phosphorylase Kinase, domain 1"/>
    <property type="match status" value="1"/>
</dbReference>
<dbReference type="PROSITE" id="PS50011">
    <property type="entry name" value="PROTEIN_KINASE_DOM"/>
    <property type="match status" value="1"/>
</dbReference>
<dbReference type="Proteomes" id="UP001530377">
    <property type="component" value="Unassembled WGS sequence"/>
</dbReference>
<dbReference type="PROSITE" id="PS00107">
    <property type="entry name" value="PROTEIN_KINASE_ATP"/>
    <property type="match status" value="1"/>
</dbReference>
<evidence type="ECO:0000313" key="12">
    <source>
        <dbReference type="EMBL" id="KAL3808335.1"/>
    </source>
</evidence>
<dbReference type="EC" id="2.7.11.1" evidence="1"/>
<dbReference type="InterPro" id="IPR050236">
    <property type="entry name" value="Ser_Thr_kinase_AGC"/>
</dbReference>
<reference evidence="12 13" key="1">
    <citation type="submission" date="2024-10" db="EMBL/GenBank/DDBJ databases">
        <title>Updated reference genomes for cyclostephanoid diatoms.</title>
        <authorList>
            <person name="Roberts W.R."/>
            <person name="Alverson A.J."/>
        </authorList>
    </citation>
    <scope>NUCLEOTIDE SEQUENCE [LARGE SCALE GENOMIC DNA]</scope>
    <source>
        <strain evidence="12 13">AJA228-03</strain>
    </source>
</reference>
<dbReference type="GO" id="GO:0004674">
    <property type="term" value="F:protein serine/threonine kinase activity"/>
    <property type="evidence" value="ECO:0007669"/>
    <property type="project" value="UniProtKB-KW"/>
</dbReference>
<keyword evidence="2" id="KW-0723">Serine/threonine-protein kinase</keyword>
<keyword evidence="3" id="KW-0808">Transferase</keyword>
<feature type="region of interest" description="Disordered" evidence="10">
    <location>
        <begin position="440"/>
        <end position="468"/>
    </location>
</feature>
<organism evidence="12 13">
    <name type="scientific">Cyclostephanos tholiformis</name>
    <dbReference type="NCBI Taxonomy" id="382380"/>
    <lineage>
        <taxon>Eukaryota</taxon>
        <taxon>Sar</taxon>
        <taxon>Stramenopiles</taxon>
        <taxon>Ochrophyta</taxon>
        <taxon>Bacillariophyta</taxon>
        <taxon>Coscinodiscophyceae</taxon>
        <taxon>Thalassiosirophycidae</taxon>
        <taxon>Stephanodiscales</taxon>
        <taxon>Stephanodiscaceae</taxon>
        <taxon>Cyclostephanos</taxon>
    </lineage>
</organism>
<dbReference type="Pfam" id="PF01603">
    <property type="entry name" value="B56"/>
    <property type="match status" value="1"/>
</dbReference>
<comment type="catalytic activity">
    <reaction evidence="8">
        <text>L-seryl-[protein] + ATP = O-phospho-L-seryl-[protein] + ADP + H(+)</text>
        <dbReference type="Rhea" id="RHEA:17989"/>
        <dbReference type="Rhea" id="RHEA-COMP:9863"/>
        <dbReference type="Rhea" id="RHEA-COMP:11604"/>
        <dbReference type="ChEBI" id="CHEBI:15378"/>
        <dbReference type="ChEBI" id="CHEBI:29999"/>
        <dbReference type="ChEBI" id="CHEBI:30616"/>
        <dbReference type="ChEBI" id="CHEBI:83421"/>
        <dbReference type="ChEBI" id="CHEBI:456216"/>
        <dbReference type="EC" id="2.7.11.1"/>
    </reaction>
</comment>
<dbReference type="GO" id="GO:0005524">
    <property type="term" value="F:ATP binding"/>
    <property type="evidence" value="ECO:0007669"/>
    <property type="project" value="UniProtKB-UniRule"/>
</dbReference>
<evidence type="ECO:0000259" key="11">
    <source>
        <dbReference type="PROSITE" id="PS50011"/>
    </source>
</evidence>
<dbReference type="PANTHER" id="PTHR24356">
    <property type="entry name" value="SERINE/THREONINE-PROTEIN KINASE"/>
    <property type="match status" value="1"/>
</dbReference>
<evidence type="ECO:0000256" key="8">
    <source>
        <dbReference type="ARBA" id="ARBA00048679"/>
    </source>
</evidence>
<feature type="domain" description="Protein kinase" evidence="11">
    <location>
        <begin position="598"/>
        <end position="903"/>
    </location>
</feature>
<keyword evidence="5" id="KW-0418">Kinase</keyword>
<evidence type="ECO:0000256" key="7">
    <source>
        <dbReference type="ARBA" id="ARBA00047899"/>
    </source>
</evidence>
<dbReference type="InterPro" id="IPR000719">
    <property type="entry name" value="Prot_kinase_dom"/>
</dbReference>
<keyword evidence="13" id="KW-1185">Reference proteome</keyword>
<evidence type="ECO:0000256" key="3">
    <source>
        <dbReference type="ARBA" id="ARBA00022679"/>
    </source>
</evidence>
<sequence length="961" mass="105201">MNDAARITNILLSLRDATDRRDDVDDDRIGHDVSVDDGRRHAGGAFLSALLRGCDRGGGGGGSSATSMMLLSSLFHHWSALPRLERALRSFAMRYAALLPNDARIVDDALGTSFASFCPGFTSSMSTTMSRAMSTTSTGSTVENTTTMTKTVAPSPVGGTGTYAKGDGGIGGGTSDPVSLSNVGGGMVGRNPLGMENTPWGMVLWRDQTPLIGLYHETLSRNMGAILCMDRTLVGHAIGALLHPDIWPIAEGGNTPKVVLLLHEADDLIGLLSTRSGERDDAKSNAEKDDACYLASFDPYLVPLVSRLCACISSENSRLSERALQFFRNETFKLLVRRRVDDVGHLFLRALCRCPCMDVPWNPTVKRMTLLVLQELEGYYSSNIEGDSFRKACEVALSGVDLSRDGRSSEEIVKSAIGTAKAGKAHSETPIISKNMTSIRGAMGSWKPPPQKGRTLSSKVSSSSAPPPATITGVAPWAMVDQGRQKQPPLTVTGVAPWAMANQIARKPLDTLPRPSKKSQSMGGFLPPMLDDGSETQEENIYHKNHENITALDLIRSYMEKLRPKGEGEESTDGVSSWAKAQMDESPVLLTNLKFHDLVFGQELGSGAFSTVKYARHIVKTRTRSSWPEYAVKIVSTQKIDEMGYEQSINREIAILRTLSHPGISRLVSSFRFRDGAYLVLEYASGGDLHTLLRRNGSLDHDSTRFVIGSVAAALSSIHELGFVYADCKPENILITETGHIKITDFGGCRPVTQKAKLMVNESSKNLLRQLRDGDWRPSISPSSDDEITKEQHEDDLRIEGTTAYLPPEVVIGGYPTTAADIWALGCVLFQCISGRPPILEDNDHLTVQKIVTFNLASDEQNFFGEWNASGFRNDAKALIRRMLHHDASCRPNVMQIAEAEFFEGVDIFTLHKRPAHPLNVGSIAPDSDAKWSRRQFRYVMCINLLTFADLLLRHLIAFII</sequence>
<protein>
    <recommendedName>
        <fullName evidence="1">non-specific serine/threonine protein kinase</fullName>
        <ecNumber evidence="1">2.7.11.1</ecNumber>
    </recommendedName>
</protein>
<accession>A0ABD3RLA4</accession>
<evidence type="ECO:0000256" key="10">
    <source>
        <dbReference type="SAM" id="MobiDB-lite"/>
    </source>
</evidence>
<dbReference type="InterPro" id="IPR017441">
    <property type="entry name" value="Protein_kinase_ATP_BS"/>
</dbReference>
<dbReference type="InterPro" id="IPR016024">
    <property type="entry name" value="ARM-type_fold"/>
</dbReference>
<feature type="binding site" evidence="9">
    <location>
        <position position="633"/>
    </location>
    <ligand>
        <name>ATP</name>
        <dbReference type="ChEBI" id="CHEBI:30616"/>
    </ligand>
</feature>
<dbReference type="AlphaFoldDB" id="A0ABD3RLA4"/>
<evidence type="ECO:0000256" key="5">
    <source>
        <dbReference type="ARBA" id="ARBA00022777"/>
    </source>
</evidence>
<dbReference type="Pfam" id="PF00069">
    <property type="entry name" value="Pkinase"/>
    <property type="match status" value="2"/>
</dbReference>
<name>A0ABD3RLA4_9STRA</name>
<evidence type="ECO:0000256" key="2">
    <source>
        <dbReference type="ARBA" id="ARBA00022527"/>
    </source>
</evidence>
<keyword evidence="6 9" id="KW-0067">ATP-binding</keyword>